<evidence type="ECO:0000313" key="1">
    <source>
        <dbReference type="EMBL" id="STZ73720.1"/>
    </source>
</evidence>
<dbReference type="Proteomes" id="UP000255389">
    <property type="component" value="Unassembled WGS sequence"/>
</dbReference>
<evidence type="ECO:0000313" key="2">
    <source>
        <dbReference type="Proteomes" id="UP000255389"/>
    </source>
</evidence>
<organism evidence="1 2">
    <name type="scientific">Mycolicibacterium fortuitum</name>
    <name type="common">Mycobacterium fortuitum</name>
    <dbReference type="NCBI Taxonomy" id="1766"/>
    <lineage>
        <taxon>Bacteria</taxon>
        <taxon>Bacillati</taxon>
        <taxon>Actinomycetota</taxon>
        <taxon>Actinomycetes</taxon>
        <taxon>Mycobacteriales</taxon>
        <taxon>Mycobacteriaceae</taxon>
        <taxon>Mycolicibacterium</taxon>
    </lineage>
</organism>
<protein>
    <submittedName>
        <fullName evidence="1">Uncharacterized protein</fullName>
    </submittedName>
</protein>
<proteinExistence type="predicted"/>
<sequence>MTELRDYHASHVTWCTNRDAEFTSHTEEEPYCSHLIGKARLLSEEGDDGKAQMWVMPTRAYTSGKHTATEHASREVSYGGVELLVDIWRPDGAGSEQAIRLNSSEARTLAALLIRAADIEQGLTR</sequence>
<dbReference type="AlphaFoldDB" id="A0A378U940"/>
<reference evidence="1 2" key="1">
    <citation type="submission" date="2018-06" db="EMBL/GenBank/DDBJ databases">
        <authorList>
            <consortium name="Pathogen Informatics"/>
            <person name="Doyle S."/>
        </authorList>
    </citation>
    <scope>NUCLEOTIDE SEQUENCE [LARGE SCALE GENOMIC DNA]</scope>
    <source>
        <strain evidence="1 2">NCTC1542</strain>
    </source>
</reference>
<dbReference type="EMBL" id="UGQY01000001">
    <property type="protein sequence ID" value="STZ73720.1"/>
    <property type="molecule type" value="Genomic_DNA"/>
</dbReference>
<name>A0A378U940_MYCFO</name>
<accession>A0A378U940</accession>
<gene>
    <name evidence="1" type="ORF">NCTC1542_01264</name>
</gene>